<evidence type="ECO:0000313" key="2">
    <source>
        <dbReference type="Proteomes" id="UP001605036"/>
    </source>
</evidence>
<keyword evidence="2" id="KW-1185">Reference proteome</keyword>
<accession>A0ABD1XYC8</accession>
<organism evidence="1 2">
    <name type="scientific">Riccia fluitans</name>
    <dbReference type="NCBI Taxonomy" id="41844"/>
    <lineage>
        <taxon>Eukaryota</taxon>
        <taxon>Viridiplantae</taxon>
        <taxon>Streptophyta</taxon>
        <taxon>Embryophyta</taxon>
        <taxon>Marchantiophyta</taxon>
        <taxon>Marchantiopsida</taxon>
        <taxon>Marchantiidae</taxon>
        <taxon>Marchantiales</taxon>
        <taxon>Ricciaceae</taxon>
        <taxon>Riccia</taxon>
    </lineage>
</organism>
<gene>
    <name evidence="1" type="ORF">R1flu_025330</name>
</gene>
<protein>
    <submittedName>
        <fullName evidence="1">Uncharacterized protein</fullName>
    </submittedName>
</protein>
<dbReference type="Proteomes" id="UP001605036">
    <property type="component" value="Unassembled WGS sequence"/>
</dbReference>
<dbReference type="AlphaFoldDB" id="A0ABD1XYC8"/>
<evidence type="ECO:0000313" key="1">
    <source>
        <dbReference type="EMBL" id="KAL2613638.1"/>
    </source>
</evidence>
<reference evidence="1 2" key="1">
    <citation type="submission" date="2024-09" db="EMBL/GenBank/DDBJ databases">
        <title>Chromosome-scale assembly of Riccia fluitans.</title>
        <authorList>
            <person name="Paukszto L."/>
            <person name="Sawicki J."/>
            <person name="Karawczyk K."/>
            <person name="Piernik-Szablinska J."/>
            <person name="Szczecinska M."/>
            <person name="Mazdziarz M."/>
        </authorList>
    </citation>
    <scope>NUCLEOTIDE SEQUENCE [LARGE SCALE GENOMIC DNA]</scope>
    <source>
        <strain evidence="1">Rf_01</strain>
        <tissue evidence="1">Aerial parts of the thallus</tissue>
    </source>
</reference>
<name>A0ABD1XYC8_9MARC</name>
<sequence>MTIKGLATRFKQVHQSRRRKSKQTLPFCVKQWRVQGVCSEELWIRRLKEWEWWGLTRVAESTAQLKQCPQIPLRRRAGIEACCTSGRWPWAIRWASRTTCG</sequence>
<dbReference type="EMBL" id="JBHFFA010000007">
    <property type="protein sequence ID" value="KAL2613638.1"/>
    <property type="molecule type" value="Genomic_DNA"/>
</dbReference>
<comment type="caution">
    <text evidence="1">The sequence shown here is derived from an EMBL/GenBank/DDBJ whole genome shotgun (WGS) entry which is preliminary data.</text>
</comment>
<proteinExistence type="predicted"/>